<dbReference type="AlphaFoldDB" id="A0AAD1CBI6"/>
<evidence type="ECO:0000313" key="1">
    <source>
        <dbReference type="EMBL" id="BAW82947.1"/>
    </source>
</evidence>
<gene>
    <name evidence="1" type="ORF">RJYHM_0722</name>
</gene>
<evidence type="ECO:0000313" key="2">
    <source>
        <dbReference type="Proteomes" id="UP000217846"/>
    </source>
</evidence>
<protein>
    <submittedName>
        <fullName evidence="1">Uncharacterized protein</fullName>
    </submittedName>
</protein>
<organism evidence="1 2">
    <name type="scientific">Rickettsia japonica</name>
    <dbReference type="NCBI Taxonomy" id="35790"/>
    <lineage>
        <taxon>Bacteria</taxon>
        <taxon>Pseudomonadati</taxon>
        <taxon>Pseudomonadota</taxon>
        <taxon>Alphaproteobacteria</taxon>
        <taxon>Rickettsiales</taxon>
        <taxon>Rickettsiaceae</taxon>
        <taxon>Rickettsieae</taxon>
        <taxon>Rickettsia</taxon>
        <taxon>spotted fever group</taxon>
    </lineage>
</organism>
<name>A0AAD1CBI6_RICJA</name>
<reference evidence="1 2" key="1">
    <citation type="journal article" date="2017" name="Genome Biol. Evol.">
        <title>Extremely Low Genomic Diversity of Rickettsia japonica Distributed in Japan.</title>
        <authorList>
            <person name="Akter A."/>
            <person name="Ooka T."/>
            <person name="Gotoh Y."/>
            <person name="Yamamoto S."/>
            <person name="Fujita H."/>
            <person name="Terasoma F."/>
            <person name="Kida K."/>
            <person name="Taira M."/>
            <person name="Nakadouzono F."/>
            <person name="Gokuden M."/>
            <person name="Hirano M."/>
            <person name="Miyashiro M."/>
            <person name="Inari K."/>
            <person name="Shimazu Y."/>
            <person name="Tabara K."/>
            <person name="Toyoda A."/>
            <person name="Yoshimura D."/>
            <person name="Itoh T."/>
            <person name="Kitano T."/>
            <person name="Sato M.P."/>
            <person name="Katsura K."/>
            <person name="Mondal S.I."/>
            <person name="Ogura Y."/>
            <person name="Ando S."/>
            <person name="Hayashi T."/>
        </authorList>
    </citation>
    <scope>NUCLEOTIDE SEQUENCE [LARGE SCALE GENOMIC DNA]</scope>
    <source>
        <strain evidence="1 2">YH_M</strain>
    </source>
</reference>
<proteinExistence type="predicted"/>
<sequence length="107" mass="12113">MSGLKQTKNGWHFVKAGNRDNSFIQAQKFANQGYFVVSVYKDANPKRAGHIAVVIPSSKDIEKIKNEGLDTAQAGNINFSCSSLKKGFRNKKDAFKNNEIKFYYYKI</sequence>
<dbReference type="Proteomes" id="UP000217846">
    <property type="component" value="Chromosome"/>
</dbReference>
<accession>A0AAD1CBI6</accession>
<dbReference type="Gene3D" id="3.90.1720.10">
    <property type="entry name" value="endopeptidase domain like (from Nostoc punctiforme)"/>
    <property type="match status" value="1"/>
</dbReference>
<dbReference type="EMBL" id="AP017602">
    <property type="protein sequence ID" value="BAW82947.1"/>
    <property type="molecule type" value="Genomic_DNA"/>
</dbReference>